<protein>
    <submittedName>
        <fullName evidence="2">Uncharacterized protein</fullName>
    </submittedName>
</protein>
<evidence type="ECO:0000313" key="2">
    <source>
        <dbReference type="EMBL" id="KAH9377860.1"/>
    </source>
</evidence>
<dbReference type="VEuPathDB" id="VectorBase:HLOH_045773"/>
<dbReference type="Proteomes" id="UP000821853">
    <property type="component" value="Unassembled WGS sequence"/>
</dbReference>
<sequence>MEALPSLGCAEEKEESSHTMGGRGTLRRDRTVKLRRLGENREECREDQTEKSLEKNRQFPAITVCRKSSVRPSLSQAQHDLLINSNYLDVIDILFWSLHLELP</sequence>
<reference evidence="2 3" key="1">
    <citation type="journal article" date="2020" name="Cell">
        <title>Large-Scale Comparative Analyses of Tick Genomes Elucidate Their Genetic Diversity and Vector Capacities.</title>
        <authorList>
            <consortium name="Tick Genome and Microbiome Consortium (TIGMIC)"/>
            <person name="Jia N."/>
            <person name="Wang J."/>
            <person name="Shi W."/>
            <person name="Du L."/>
            <person name="Sun Y."/>
            <person name="Zhan W."/>
            <person name="Jiang J.F."/>
            <person name="Wang Q."/>
            <person name="Zhang B."/>
            <person name="Ji P."/>
            <person name="Bell-Sakyi L."/>
            <person name="Cui X.M."/>
            <person name="Yuan T.T."/>
            <person name="Jiang B.G."/>
            <person name="Yang W.F."/>
            <person name="Lam T.T."/>
            <person name="Chang Q.C."/>
            <person name="Ding S.J."/>
            <person name="Wang X.J."/>
            <person name="Zhu J.G."/>
            <person name="Ruan X.D."/>
            <person name="Zhao L."/>
            <person name="Wei J.T."/>
            <person name="Ye R.Z."/>
            <person name="Que T.C."/>
            <person name="Du C.H."/>
            <person name="Zhou Y.H."/>
            <person name="Cheng J.X."/>
            <person name="Dai P.F."/>
            <person name="Guo W.B."/>
            <person name="Han X.H."/>
            <person name="Huang E.J."/>
            <person name="Li L.F."/>
            <person name="Wei W."/>
            <person name="Gao Y.C."/>
            <person name="Liu J.Z."/>
            <person name="Shao H.Z."/>
            <person name="Wang X."/>
            <person name="Wang C.C."/>
            <person name="Yang T.C."/>
            <person name="Huo Q.B."/>
            <person name="Li W."/>
            <person name="Chen H.Y."/>
            <person name="Chen S.E."/>
            <person name="Zhou L.G."/>
            <person name="Ni X.B."/>
            <person name="Tian J.H."/>
            <person name="Sheng Y."/>
            <person name="Liu T."/>
            <person name="Pan Y.S."/>
            <person name="Xia L.Y."/>
            <person name="Li J."/>
            <person name="Zhao F."/>
            <person name="Cao W.C."/>
        </authorList>
    </citation>
    <scope>NUCLEOTIDE SEQUENCE [LARGE SCALE GENOMIC DNA]</scope>
    <source>
        <strain evidence="2">HaeL-2018</strain>
    </source>
</reference>
<evidence type="ECO:0000313" key="3">
    <source>
        <dbReference type="Proteomes" id="UP000821853"/>
    </source>
</evidence>
<dbReference type="AlphaFoldDB" id="A0A9J6GUC7"/>
<name>A0A9J6GUC7_HAELO</name>
<organism evidence="2 3">
    <name type="scientific">Haemaphysalis longicornis</name>
    <name type="common">Bush tick</name>
    <dbReference type="NCBI Taxonomy" id="44386"/>
    <lineage>
        <taxon>Eukaryota</taxon>
        <taxon>Metazoa</taxon>
        <taxon>Ecdysozoa</taxon>
        <taxon>Arthropoda</taxon>
        <taxon>Chelicerata</taxon>
        <taxon>Arachnida</taxon>
        <taxon>Acari</taxon>
        <taxon>Parasitiformes</taxon>
        <taxon>Ixodida</taxon>
        <taxon>Ixodoidea</taxon>
        <taxon>Ixodidae</taxon>
        <taxon>Haemaphysalinae</taxon>
        <taxon>Haemaphysalis</taxon>
    </lineage>
</organism>
<gene>
    <name evidence="2" type="ORF">HPB48_016464</name>
</gene>
<comment type="caution">
    <text evidence="2">The sequence shown here is derived from an EMBL/GenBank/DDBJ whole genome shotgun (WGS) entry which is preliminary data.</text>
</comment>
<keyword evidence="3" id="KW-1185">Reference proteome</keyword>
<proteinExistence type="predicted"/>
<dbReference type="EMBL" id="JABSTR010000008">
    <property type="protein sequence ID" value="KAH9377860.1"/>
    <property type="molecule type" value="Genomic_DNA"/>
</dbReference>
<feature type="region of interest" description="Disordered" evidence="1">
    <location>
        <begin position="1"/>
        <end position="28"/>
    </location>
</feature>
<evidence type="ECO:0000256" key="1">
    <source>
        <dbReference type="SAM" id="MobiDB-lite"/>
    </source>
</evidence>
<accession>A0A9J6GUC7</accession>